<gene>
    <name evidence="1" type="ORF">PM10SUCC1_22100</name>
</gene>
<sequence length="268" mass="31810">MINKESIMDTVLPQKEKYYKTDDIIFLAKFNEMLLTADTEEVFDKLCLLISKYIKVDELQIYHFNLRNKTFRLKIYLGREENLERDFYLERKPLLAHALFHSQAVRPPGDNSTLYMFIKVNNVPIGFIQLKVDKTPGVTWDTVRLLESLVNFAGKTLEQNHPVAHLHSTCPGCRILDRASFEKKVNIERRRGKIFGMKHTILRYHLEHKEFEFFRDVIASCVRETDYISYDYHERLLLLLFPCSSPENIENIERRVTGHFKAFKIQYR</sequence>
<keyword evidence="2" id="KW-1185">Reference proteome</keyword>
<dbReference type="RefSeq" id="WP_281835991.1">
    <property type="nucleotide sequence ID" value="NZ_BSDY01000009.1"/>
</dbReference>
<dbReference type="EMBL" id="BSDY01000009">
    <property type="protein sequence ID" value="GLI56696.1"/>
    <property type="molecule type" value="Genomic_DNA"/>
</dbReference>
<dbReference type="AlphaFoldDB" id="A0A9W6GMU8"/>
<protein>
    <submittedName>
        <fullName evidence="1">Uncharacterized protein</fullName>
    </submittedName>
</protein>
<comment type="caution">
    <text evidence="1">The sequence shown here is derived from an EMBL/GenBank/DDBJ whole genome shotgun (WGS) entry which is preliminary data.</text>
</comment>
<organism evidence="1 2">
    <name type="scientific">Propionigenium maris DSM 9537</name>
    <dbReference type="NCBI Taxonomy" id="1123000"/>
    <lineage>
        <taxon>Bacteria</taxon>
        <taxon>Fusobacteriati</taxon>
        <taxon>Fusobacteriota</taxon>
        <taxon>Fusobacteriia</taxon>
        <taxon>Fusobacteriales</taxon>
        <taxon>Fusobacteriaceae</taxon>
        <taxon>Propionigenium</taxon>
    </lineage>
</organism>
<name>A0A9W6GMU8_9FUSO</name>
<accession>A0A9W6GMU8</accession>
<dbReference type="SUPFAM" id="SSF55781">
    <property type="entry name" value="GAF domain-like"/>
    <property type="match status" value="1"/>
</dbReference>
<proteinExistence type="predicted"/>
<evidence type="ECO:0000313" key="1">
    <source>
        <dbReference type="EMBL" id="GLI56696.1"/>
    </source>
</evidence>
<evidence type="ECO:0000313" key="2">
    <source>
        <dbReference type="Proteomes" id="UP001144471"/>
    </source>
</evidence>
<dbReference type="Proteomes" id="UP001144471">
    <property type="component" value="Unassembled WGS sequence"/>
</dbReference>
<reference evidence="1" key="1">
    <citation type="submission" date="2022-12" db="EMBL/GenBank/DDBJ databases">
        <title>Reference genome sequencing for broad-spectrum identification of bacterial and archaeal isolates by mass spectrometry.</title>
        <authorList>
            <person name="Sekiguchi Y."/>
            <person name="Tourlousse D.M."/>
        </authorList>
    </citation>
    <scope>NUCLEOTIDE SEQUENCE</scope>
    <source>
        <strain evidence="1">10succ1</strain>
    </source>
</reference>